<dbReference type="EMBL" id="QBIY01012797">
    <property type="protein sequence ID" value="RXN16327.1"/>
    <property type="molecule type" value="Genomic_DNA"/>
</dbReference>
<dbReference type="Proteomes" id="UP000290572">
    <property type="component" value="Unassembled WGS sequence"/>
</dbReference>
<protein>
    <submittedName>
        <fullName evidence="1">Uncharacterized protein</fullName>
    </submittedName>
</protein>
<evidence type="ECO:0000313" key="1">
    <source>
        <dbReference type="EMBL" id="RXN16327.1"/>
    </source>
</evidence>
<keyword evidence="2" id="KW-1185">Reference proteome</keyword>
<sequence length="170" mass="18955">MSLEWKMLLQEQPLLWKGGNTEKAPAGVDTTAAVWKYREGSHGSRHHCGSVKIQRKLVLGGKIEKGLLRKRSLLRQCGNTEKLLLEWTLLRQCGNTEKVSGVAAGKTEKTPAGTDAAAAVWEFRKGSCGSRHCYGSEEIQRRPLQEQSLRWQWENEENRREVGTAVAVGG</sequence>
<proteinExistence type="predicted"/>
<name>A0A498MH42_LABRO</name>
<evidence type="ECO:0000313" key="2">
    <source>
        <dbReference type="Proteomes" id="UP000290572"/>
    </source>
</evidence>
<accession>A0A498MH42</accession>
<reference evidence="1 2" key="1">
    <citation type="submission" date="2018-03" db="EMBL/GenBank/DDBJ databases">
        <title>Draft genome sequence of Rohu Carp (Labeo rohita).</title>
        <authorList>
            <person name="Das P."/>
            <person name="Kushwaha B."/>
            <person name="Joshi C.G."/>
            <person name="Kumar D."/>
            <person name="Nagpure N.S."/>
            <person name="Sahoo L."/>
            <person name="Das S.P."/>
            <person name="Bit A."/>
            <person name="Patnaik S."/>
            <person name="Meher P.K."/>
            <person name="Jayasankar P."/>
            <person name="Koringa P.G."/>
            <person name="Patel N.V."/>
            <person name="Hinsu A.T."/>
            <person name="Kumar R."/>
            <person name="Pandey M."/>
            <person name="Agarwal S."/>
            <person name="Srivastava S."/>
            <person name="Singh M."/>
            <person name="Iquebal M.A."/>
            <person name="Jaiswal S."/>
            <person name="Angadi U.B."/>
            <person name="Kumar N."/>
            <person name="Raza M."/>
            <person name="Shah T.M."/>
            <person name="Rai A."/>
            <person name="Jena J.K."/>
        </authorList>
    </citation>
    <scope>NUCLEOTIDE SEQUENCE [LARGE SCALE GENOMIC DNA]</scope>
    <source>
        <strain evidence="1">DASCIFA01</strain>
        <tissue evidence="1">Testis</tissue>
    </source>
</reference>
<dbReference type="AlphaFoldDB" id="A0A498MH42"/>
<organism evidence="1 2">
    <name type="scientific">Labeo rohita</name>
    <name type="common">Indian major carp</name>
    <name type="synonym">Cyprinus rohita</name>
    <dbReference type="NCBI Taxonomy" id="84645"/>
    <lineage>
        <taxon>Eukaryota</taxon>
        <taxon>Metazoa</taxon>
        <taxon>Chordata</taxon>
        <taxon>Craniata</taxon>
        <taxon>Vertebrata</taxon>
        <taxon>Euteleostomi</taxon>
        <taxon>Actinopterygii</taxon>
        <taxon>Neopterygii</taxon>
        <taxon>Teleostei</taxon>
        <taxon>Ostariophysi</taxon>
        <taxon>Cypriniformes</taxon>
        <taxon>Cyprinidae</taxon>
        <taxon>Labeoninae</taxon>
        <taxon>Labeonini</taxon>
        <taxon>Labeo</taxon>
    </lineage>
</organism>
<comment type="caution">
    <text evidence="1">The sequence shown here is derived from an EMBL/GenBank/DDBJ whole genome shotgun (WGS) entry which is preliminary data.</text>
</comment>
<gene>
    <name evidence="1" type="ORF">ROHU_008433</name>
</gene>